<dbReference type="GO" id="GO:0006357">
    <property type="term" value="P:regulation of transcription by RNA polymerase II"/>
    <property type="evidence" value="ECO:0007669"/>
    <property type="project" value="UniProtKB-ARBA"/>
</dbReference>
<evidence type="ECO:0000256" key="7">
    <source>
        <dbReference type="SAM" id="MobiDB-lite"/>
    </source>
</evidence>
<protein>
    <submittedName>
        <fullName evidence="9">TAF4B factor</fullName>
    </submittedName>
</protein>
<dbReference type="InterPro" id="IPR009072">
    <property type="entry name" value="Histone-fold"/>
</dbReference>
<organism evidence="9 10">
    <name type="scientific">Nicator chloris</name>
    <dbReference type="NCBI Taxonomy" id="237433"/>
    <lineage>
        <taxon>Eukaryota</taxon>
        <taxon>Metazoa</taxon>
        <taxon>Chordata</taxon>
        <taxon>Craniata</taxon>
        <taxon>Vertebrata</taxon>
        <taxon>Euteleostomi</taxon>
        <taxon>Archelosauria</taxon>
        <taxon>Archosauria</taxon>
        <taxon>Dinosauria</taxon>
        <taxon>Saurischia</taxon>
        <taxon>Theropoda</taxon>
        <taxon>Coelurosauria</taxon>
        <taxon>Aves</taxon>
        <taxon>Neognathae</taxon>
        <taxon>Neoaves</taxon>
        <taxon>Telluraves</taxon>
        <taxon>Australaves</taxon>
        <taxon>Passeriformes</taxon>
        <taxon>Sylvioidea</taxon>
        <taxon>Pycnonotidae</taxon>
        <taxon>Nicator</taxon>
    </lineage>
</organism>
<comment type="subcellular location">
    <subcellularLocation>
        <location evidence="1">Nucleus</location>
    </subcellularLocation>
</comment>
<feature type="non-terminal residue" evidence="9">
    <location>
        <position position="1"/>
    </location>
</feature>
<dbReference type="Gene3D" id="1.10.20.10">
    <property type="entry name" value="Histone, subunit A"/>
    <property type="match status" value="1"/>
</dbReference>
<gene>
    <name evidence="9" type="primary">Taf4b</name>
    <name evidence="9" type="ORF">NICCHL_R05267</name>
</gene>
<feature type="compositionally biased region" description="Basic and acidic residues" evidence="7">
    <location>
        <begin position="613"/>
        <end position="622"/>
    </location>
</feature>
<feature type="domain" description="TAFH" evidence="8">
    <location>
        <begin position="145"/>
        <end position="242"/>
    </location>
</feature>
<dbReference type="AlphaFoldDB" id="A0A852IB62"/>
<feature type="region of interest" description="Disordered" evidence="7">
    <location>
        <begin position="613"/>
        <end position="647"/>
    </location>
</feature>
<evidence type="ECO:0000256" key="4">
    <source>
        <dbReference type="ARBA" id="ARBA00023015"/>
    </source>
</evidence>
<dbReference type="PANTHER" id="PTHR15138:SF17">
    <property type="entry name" value="TRANSCRIPTION INITIATION FACTOR TFIID SUBUNIT 4B"/>
    <property type="match status" value="1"/>
</dbReference>
<feature type="non-terminal residue" evidence="9">
    <location>
        <position position="647"/>
    </location>
</feature>
<feature type="compositionally biased region" description="Basic and acidic residues" evidence="7">
    <location>
        <begin position="630"/>
        <end position="647"/>
    </location>
</feature>
<evidence type="ECO:0000256" key="6">
    <source>
        <dbReference type="ARBA" id="ARBA00023242"/>
    </source>
</evidence>
<accession>A0A852IB62</accession>
<dbReference type="EMBL" id="WAAE01022154">
    <property type="protein sequence ID" value="NXX35027.1"/>
    <property type="molecule type" value="Genomic_DNA"/>
</dbReference>
<dbReference type="GO" id="GO:0003677">
    <property type="term" value="F:DNA binding"/>
    <property type="evidence" value="ECO:0007669"/>
    <property type="project" value="TreeGrafter"/>
</dbReference>
<keyword evidence="5" id="KW-0804">Transcription</keyword>
<reference evidence="9" key="1">
    <citation type="submission" date="2020-02" db="EMBL/GenBank/DDBJ databases">
        <title>Bird 10,000 Genomes (B10K) Project - Family phase.</title>
        <authorList>
            <person name="Zhang G."/>
        </authorList>
    </citation>
    <scope>NUCLEOTIDE SEQUENCE</scope>
    <source>
        <strain evidence="9">B10K-DU-002-40</strain>
        <tissue evidence="9">Muscle</tissue>
    </source>
</reference>
<name>A0A852IB62_9PASS</name>
<dbReference type="Proteomes" id="UP000653383">
    <property type="component" value="Unassembled WGS sequence"/>
</dbReference>
<keyword evidence="6" id="KW-0539">Nucleus</keyword>
<dbReference type="InterPro" id="IPR003894">
    <property type="entry name" value="TAFH_NHR1"/>
</dbReference>
<dbReference type="Gene3D" id="1.20.120.1110">
    <property type="entry name" value="TAFH/NHR1 domain"/>
    <property type="match status" value="1"/>
</dbReference>
<evidence type="ECO:0000256" key="2">
    <source>
        <dbReference type="ARBA" id="ARBA00006178"/>
    </source>
</evidence>
<evidence type="ECO:0000313" key="10">
    <source>
        <dbReference type="Proteomes" id="UP000653383"/>
    </source>
</evidence>
<dbReference type="InterPro" id="IPR007900">
    <property type="entry name" value="TAF4_C"/>
</dbReference>
<comment type="caution">
    <text evidence="9">The sequence shown here is derived from an EMBL/GenBank/DDBJ whole genome shotgun (WGS) entry which is preliminary data.</text>
</comment>
<dbReference type="PROSITE" id="PS51119">
    <property type="entry name" value="TAFH"/>
    <property type="match status" value="1"/>
</dbReference>
<dbReference type="Pfam" id="PF05236">
    <property type="entry name" value="TAF4"/>
    <property type="match status" value="1"/>
</dbReference>
<evidence type="ECO:0000256" key="1">
    <source>
        <dbReference type="ARBA" id="ARBA00004123"/>
    </source>
</evidence>
<dbReference type="FunFam" id="1.10.20.10:FF:000015">
    <property type="entry name" value="Transcription initiation factor TFIID subunit 4B"/>
    <property type="match status" value="1"/>
</dbReference>
<keyword evidence="10" id="KW-1185">Reference proteome</keyword>
<keyword evidence="3" id="KW-0597">Phosphoprotein</keyword>
<comment type="similarity">
    <text evidence="2">Belongs to the TAF4 family.</text>
</comment>
<dbReference type="InterPro" id="IPR037249">
    <property type="entry name" value="TAFH/NHR1_dom_sf"/>
</dbReference>
<dbReference type="SMART" id="SM00549">
    <property type="entry name" value="TAFH"/>
    <property type="match status" value="1"/>
</dbReference>
<dbReference type="GO" id="GO:0006367">
    <property type="term" value="P:transcription initiation at RNA polymerase II promoter"/>
    <property type="evidence" value="ECO:0007669"/>
    <property type="project" value="TreeGrafter"/>
</dbReference>
<dbReference type="PANTHER" id="PTHR15138">
    <property type="entry name" value="TRANSCRIPTION INITIATION FACTOR TFIID SUBUNIT 4"/>
    <property type="match status" value="1"/>
</dbReference>
<dbReference type="GO" id="GO:0016251">
    <property type="term" value="F:RNA polymerase II general transcription initiation factor activity"/>
    <property type="evidence" value="ECO:0007669"/>
    <property type="project" value="TreeGrafter"/>
</dbReference>
<sequence>GTVLIRSSNGHLMLVSQQAIAGAENQTQNNTSVRPSVPTSTPAIRICAVQNSGTQLVKKIAAAPVKTLSQTTNAVVSTVQTPAVIQPAAATASVTTVTAVKPLSTGTPVKLPVTGPPAQAISQKAVSVKAEGTTVAQTSASTEMLENVKKCKNFLATLIKLASSGPQAPEMGQNVKNLVQNLLEAKMEPEEFTKKLYIELKSSPQPYLVPFLKKSMLALRQLMPDPQSFIQQCMEQPAPIQEVVSTGPSAVPAPSTAVATPAVATTALPAVKPVPASVAATAPLLITPVLASTSASLQAVKAAPSPAAVTAPLGPAAPGLTAAVAPSGLTAVQPGKLVFTSTVPTASLQSAKPVLVSTVASSATTRLQPLKPVIGTPAGVKISQPNAILPQSVGAQQVVKVKQLVVQQPSGTIVKQVSTLPQPSVLTLQTPAEKKMPLNTLVQTNQFPAGSILKQITLPRNKILSLQASPVQKAKMKENGATSFRDEDDLNDVTSVAGVNLSEENACILAANSELVGTVIHSCSDEPFLSSEALQSKILNIGKRHDIMELNSDVVNLISRATQQRLRGLLEKLTVIARHRVSTHKGSDKYIVCSDTRAQLRFLEKLDHLEKQRKDEEEREMLLRAAKSRSNKEDPEQLRLKQKAKEV</sequence>
<dbReference type="GO" id="GO:0005669">
    <property type="term" value="C:transcription factor TFIID complex"/>
    <property type="evidence" value="ECO:0007669"/>
    <property type="project" value="InterPro"/>
</dbReference>
<dbReference type="CDD" id="cd08045">
    <property type="entry name" value="HFD_TAF4"/>
    <property type="match status" value="1"/>
</dbReference>
<dbReference type="SUPFAM" id="SSF158553">
    <property type="entry name" value="TAFH domain-like"/>
    <property type="match status" value="1"/>
</dbReference>
<dbReference type="InterPro" id="IPR045144">
    <property type="entry name" value="TAF4"/>
</dbReference>
<proteinExistence type="inferred from homology"/>
<evidence type="ECO:0000313" key="9">
    <source>
        <dbReference type="EMBL" id="NXX35027.1"/>
    </source>
</evidence>
<evidence type="ECO:0000259" key="8">
    <source>
        <dbReference type="PROSITE" id="PS51119"/>
    </source>
</evidence>
<dbReference type="Pfam" id="PF07531">
    <property type="entry name" value="TAFH"/>
    <property type="match status" value="1"/>
</dbReference>
<evidence type="ECO:0000256" key="5">
    <source>
        <dbReference type="ARBA" id="ARBA00023163"/>
    </source>
</evidence>
<dbReference type="SUPFAM" id="SSF47113">
    <property type="entry name" value="Histone-fold"/>
    <property type="match status" value="1"/>
</dbReference>
<keyword evidence="4" id="KW-0805">Transcription regulation</keyword>
<evidence type="ECO:0000256" key="3">
    <source>
        <dbReference type="ARBA" id="ARBA00022553"/>
    </source>
</evidence>
<dbReference type="OrthoDB" id="21060at2759"/>
<dbReference type="FunFam" id="1.20.120.1110:FF:000002">
    <property type="entry name" value="Transcription initiation factor TFIID subunit 4B"/>
    <property type="match status" value="1"/>
</dbReference>
<dbReference type="GO" id="GO:0046982">
    <property type="term" value="F:protein heterodimerization activity"/>
    <property type="evidence" value="ECO:0007669"/>
    <property type="project" value="InterPro"/>
</dbReference>